<reference evidence="8 9" key="2">
    <citation type="submission" date="2015-05" db="EMBL/GenBank/DDBJ databases">
        <authorList>
            <person name="Morales-Cruz A."/>
            <person name="Amrine K.C."/>
            <person name="Cantu D."/>
        </authorList>
    </citation>
    <scope>NUCLEOTIDE SEQUENCE [LARGE SCALE GENOMIC DNA]</scope>
    <source>
        <strain evidence="8">UCRPC4</strain>
    </source>
</reference>
<dbReference type="PANTHER" id="PTHR12992">
    <property type="entry name" value="NUDIX HYDROLASE"/>
    <property type="match status" value="1"/>
</dbReference>
<name>A0A0G2DW87_PHACM</name>
<keyword evidence="4" id="KW-0378">Hydrolase</keyword>
<comment type="caution">
    <text evidence="8">The sequence shown here is derived from an EMBL/GenBank/DDBJ whole genome shotgun (WGS) entry which is preliminary data.</text>
</comment>
<proteinExistence type="predicted"/>
<dbReference type="InterPro" id="IPR045121">
    <property type="entry name" value="CoAse"/>
</dbReference>
<evidence type="ECO:0000256" key="3">
    <source>
        <dbReference type="ARBA" id="ARBA00022723"/>
    </source>
</evidence>
<evidence type="ECO:0000256" key="2">
    <source>
        <dbReference type="ARBA" id="ARBA00001946"/>
    </source>
</evidence>
<dbReference type="PROSITE" id="PS51462">
    <property type="entry name" value="NUDIX"/>
    <property type="match status" value="1"/>
</dbReference>
<keyword evidence="6" id="KW-0464">Manganese</keyword>
<accession>A0A0G2DW87</accession>
<dbReference type="Gene3D" id="3.90.79.10">
    <property type="entry name" value="Nucleoside Triphosphate Pyrophosphohydrolase"/>
    <property type="match status" value="1"/>
</dbReference>
<keyword evidence="5" id="KW-0460">Magnesium</keyword>
<dbReference type="PROSITE" id="PS00893">
    <property type="entry name" value="NUDIX_BOX"/>
    <property type="match status" value="1"/>
</dbReference>
<comment type="cofactor">
    <cofactor evidence="1">
        <name>Mn(2+)</name>
        <dbReference type="ChEBI" id="CHEBI:29035"/>
    </cofactor>
</comment>
<reference evidence="8 9" key="1">
    <citation type="submission" date="2015-05" db="EMBL/GenBank/DDBJ databases">
        <title>Distinctive expansion of gene families associated with plant cell wall degradation and secondary metabolism in the genomes of grapevine trunk pathogens.</title>
        <authorList>
            <person name="Lawrence D.P."/>
            <person name="Travadon R."/>
            <person name="Rolshausen P.E."/>
            <person name="Baumgartner K."/>
        </authorList>
    </citation>
    <scope>NUCLEOTIDE SEQUENCE [LARGE SCALE GENOMIC DNA]</scope>
    <source>
        <strain evidence="8">UCRPC4</strain>
    </source>
</reference>
<evidence type="ECO:0000313" key="9">
    <source>
        <dbReference type="Proteomes" id="UP000053317"/>
    </source>
</evidence>
<dbReference type="AlphaFoldDB" id="A0A0G2DW87"/>
<dbReference type="CDD" id="cd03426">
    <property type="entry name" value="NUDIX_CoAse_Nudt7"/>
    <property type="match status" value="1"/>
</dbReference>
<keyword evidence="9" id="KW-1185">Reference proteome</keyword>
<feature type="domain" description="Nudix hydrolase" evidence="7">
    <location>
        <begin position="41"/>
        <end position="193"/>
    </location>
</feature>
<evidence type="ECO:0000256" key="5">
    <source>
        <dbReference type="ARBA" id="ARBA00022842"/>
    </source>
</evidence>
<evidence type="ECO:0000256" key="1">
    <source>
        <dbReference type="ARBA" id="ARBA00001936"/>
    </source>
</evidence>
<protein>
    <submittedName>
        <fullName evidence="8">Putative nudix domain-containing protein</fullName>
    </submittedName>
</protein>
<dbReference type="GO" id="GO:0015938">
    <property type="term" value="P:coenzyme A catabolic process"/>
    <property type="evidence" value="ECO:0007669"/>
    <property type="project" value="TreeGrafter"/>
</dbReference>
<dbReference type="Pfam" id="PF00293">
    <property type="entry name" value="NUDIX"/>
    <property type="match status" value="1"/>
</dbReference>
<comment type="cofactor">
    <cofactor evidence="2">
        <name>Mg(2+)</name>
        <dbReference type="ChEBI" id="CHEBI:18420"/>
    </cofactor>
</comment>
<keyword evidence="3" id="KW-0479">Metal-binding</keyword>
<evidence type="ECO:0000256" key="4">
    <source>
        <dbReference type="ARBA" id="ARBA00022801"/>
    </source>
</evidence>
<evidence type="ECO:0000256" key="6">
    <source>
        <dbReference type="ARBA" id="ARBA00023211"/>
    </source>
</evidence>
<dbReference type="EMBL" id="LCWF01000226">
    <property type="protein sequence ID" value="KKY14416.1"/>
    <property type="molecule type" value="Genomic_DNA"/>
</dbReference>
<dbReference type="PANTHER" id="PTHR12992:SF24">
    <property type="entry name" value="PEROXISOMAL COENZYME A DIPHOSPHATASE NUDT7"/>
    <property type="match status" value="1"/>
</dbReference>
<evidence type="ECO:0000313" key="8">
    <source>
        <dbReference type="EMBL" id="KKY14416.1"/>
    </source>
</evidence>
<organism evidence="8 9">
    <name type="scientific">Phaeomoniella chlamydospora</name>
    <name type="common">Phaeoacremonium chlamydosporum</name>
    <dbReference type="NCBI Taxonomy" id="158046"/>
    <lineage>
        <taxon>Eukaryota</taxon>
        <taxon>Fungi</taxon>
        <taxon>Dikarya</taxon>
        <taxon>Ascomycota</taxon>
        <taxon>Pezizomycotina</taxon>
        <taxon>Eurotiomycetes</taxon>
        <taxon>Chaetothyriomycetidae</taxon>
        <taxon>Phaeomoniellales</taxon>
        <taxon>Phaeomoniellaceae</taxon>
        <taxon>Phaeomoniella</taxon>
    </lineage>
</organism>
<dbReference type="SUPFAM" id="SSF55811">
    <property type="entry name" value="Nudix"/>
    <property type="match status" value="1"/>
</dbReference>
<dbReference type="OrthoDB" id="206213at2759"/>
<sequence length="311" mass="35272">MVRFTFGAFNWESVVDHQQRALDRLRAYQPPPTQYDSAPLSRRAAVLLLLFADRRGDLRIVLTMRASTLSSYSGHAAFPGGRAEGDETAVQTARREAAEEIGLPADDNKLPYPFTIEHLCELPANLARTELVVRPCVAFLHSYDGQTGVDASVDETLIPRLDAKEVAAVFSAPFHNFLLDHDENIDASLPERPQDWYKGAWTDWHQTRWRMHYFYVPITNQRVTTPQKTDGQKMAVSKLANKKRYQVWGMTARMLVDAATLAYGEKPKFDHNAHFGDEDMISRLRQVGRLGEVRRPNDELTSDVMEKAANL</sequence>
<dbReference type="InterPro" id="IPR000086">
    <property type="entry name" value="NUDIX_hydrolase_dom"/>
</dbReference>
<dbReference type="FunFam" id="3.90.79.10:FF:000053">
    <property type="entry name" value="Coenzyme A diphosphatase"/>
    <property type="match status" value="1"/>
</dbReference>
<dbReference type="Proteomes" id="UP000053317">
    <property type="component" value="Unassembled WGS sequence"/>
</dbReference>
<dbReference type="InterPro" id="IPR020084">
    <property type="entry name" value="NUDIX_hydrolase_CS"/>
</dbReference>
<dbReference type="GO" id="GO:0046872">
    <property type="term" value="F:metal ion binding"/>
    <property type="evidence" value="ECO:0007669"/>
    <property type="project" value="UniProtKB-KW"/>
</dbReference>
<gene>
    <name evidence="8" type="ORF">UCRPC4_g06736</name>
</gene>
<dbReference type="InterPro" id="IPR015797">
    <property type="entry name" value="NUDIX_hydrolase-like_dom_sf"/>
</dbReference>
<evidence type="ECO:0000259" key="7">
    <source>
        <dbReference type="PROSITE" id="PS51462"/>
    </source>
</evidence>
<dbReference type="GO" id="GO:0010945">
    <property type="term" value="F:coenzyme A diphosphatase activity"/>
    <property type="evidence" value="ECO:0007669"/>
    <property type="project" value="InterPro"/>
</dbReference>